<comment type="caution">
    <text evidence="7">The sequence shown here is derived from an EMBL/GenBank/DDBJ whole genome shotgun (WGS) entry which is preliminary data.</text>
</comment>
<dbReference type="PANTHER" id="PTHR41335:SF1">
    <property type="entry name" value="MEMBRANE PROTEIN"/>
    <property type="match status" value="1"/>
</dbReference>
<evidence type="ECO:0000256" key="5">
    <source>
        <dbReference type="SAM" id="Phobius"/>
    </source>
</evidence>
<dbReference type="PANTHER" id="PTHR41335">
    <property type="entry name" value="MEMBRANE PROTEIN-RELATED"/>
    <property type="match status" value="1"/>
</dbReference>
<gene>
    <name evidence="7" type="ORF">CWR48_09620</name>
</gene>
<accession>A0A3D8PVW6</accession>
<keyword evidence="4 5" id="KW-0472">Membrane</keyword>
<sequence>MKGQTYVILAIVLVIIVAVFAVMNVESVEVDYIFWSGESPLILVILFSVLMGGIITAAAGIVKVYQLQKMIKLLKAENNQMRKQLEENGIIEAIDVNPADSNQMS</sequence>
<dbReference type="AlphaFoldDB" id="A0A3D8PVW6"/>
<keyword evidence="3 5" id="KW-1133">Transmembrane helix</keyword>
<evidence type="ECO:0000256" key="4">
    <source>
        <dbReference type="ARBA" id="ARBA00023136"/>
    </source>
</evidence>
<evidence type="ECO:0000313" key="7">
    <source>
        <dbReference type="EMBL" id="RDW19289.1"/>
    </source>
</evidence>
<feature type="domain" description="Lipopolysaccharide assembly protein A" evidence="6">
    <location>
        <begin position="24"/>
        <end position="86"/>
    </location>
</feature>
<keyword evidence="1" id="KW-1003">Cell membrane</keyword>
<protein>
    <submittedName>
        <fullName evidence="7">DUF1049 domain-containing protein</fullName>
    </submittedName>
</protein>
<dbReference type="Pfam" id="PF06305">
    <property type="entry name" value="LapA_dom"/>
    <property type="match status" value="1"/>
</dbReference>
<evidence type="ECO:0000259" key="6">
    <source>
        <dbReference type="Pfam" id="PF06305"/>
    </source>
</evidence>
<organism evidence="7 8">
    <name type="scientific">Oceanobacillus arenosus</name>
    <dbReference type="NCBI Taxonomy" id="1229153"/>
    <lineage>
        <taxon>Bacteria</taxon>
        <taxon>Bacillati</taxon>
        <taxon>Bacillota</taxon>
        <taxon>Bacilli</taxon>
        <taxon>Bacillales</taxon>
        <taxon>Bacillaceae</taxon>
        <taxon>Oceanobacillus</taxon>
    </lineage>
</organism>
<keyword evidence="8" id="KW-1185">Reference proteome</keyword>
<name>A0A3D8PVW6_9BACI</name>
<dbReference type="InterPro" id="IPR010445">
    <property type="entry name" value="LapA_dom"/>
</dbReference>
<dbReference type="RefSeq" id="WP_115773021.1">
    <property type="nucleotide sequence ID" value="NZ_PIOC01000014.1"/>
</dbReference>
<evidence type="ECO:0000256" key="3">
    <source>
        <dbReference type="ARBA" id="ARBA00022989"/>
    </source>
</evidence>
<dbReference type="EMBL" id="PIOC01000014">
    <property type="protein sequence ID" value="RDW19289.1"/>
    <property type="molecule type" value="Genomic_DNA"/>
</dbReference>
<dbReference type="Proteomes" id="UP000257143">
    <property type="component" value="Unassembled WGS sequence"/>
</dbReference>
<evidence type="ECO:0000256" key="1">
    <source>
        <dbReference type="ARBA" id="ARBA00022475"/>
    </source>
</evidence>
<reference evidence="8" key="1">
    <citation type="submission" date="2017-11" db="EMBL/GenBank/DDBJ databases">
        <authorList>
            <person name="Zhu W."/>
        </authorList>
    </citation>
    <scope>NUCLEOTIDE SEQUENCE [LARGE SCALE GENOMIC DNA]</scope>
    <source>
        <strain evidence="8">CAU 1183</strain>
    </source>
</reference>
<dbReference type="OrthoDB" id="2990728at2"/>
<evidence type="ECO:0000313" key="8">
    <source>
        <dbReference type="Proteomes" id="UP000257143"/>
    </source>
</evidence>
<proteinExistence type="predicted"/>
<feature type="transmembrane region" description="Helical" evidence="5">
    <location>
        <begin position="7"/>
        <end position="25"/>
    </location>
</feature>
<feature type="transmembrane region" description="Helical" evidence="5">
    <location>
        <begin position="41"/>
        <end position="65"/>
    </location>
</feature>
<keyword evidence="2 5" id="KW-0812">Transmembrane</keyword>
<dbReference type="GO" id="GO:0005886">
    <property type="term" value="C:plasma membrane"/>
    <property type="evidence" value="ECO:0007669"/>
    <property type="project" value="InterPro"/>
</dbReference>
<evidence type="ECO:0000256" key="2">
    <source>
        <dbReference type="ARBA" id="ARBA00022692"/>
    </source>
</evidence>